<reference evidence="2 3" key="1">
    <citation type="journal article" date="2015" name="Genome Announc.">
        <title>Expanding the biotechnology potential of lactobacilli through comparative genomics of 213 strains and associated genera.</title>
        <authorList>
            <person name="Sun Z."/>
            <person name="Harris H.M."/>
            <person name="McCann A."/>
            <person name="Guo C."/>
            <person name="Argimon S."/>
            <person name="Zhang W."/>
            <person name="Yang X."/>
            <person name="Jeffery I.B."/>
            <person name="Cooney J.C."/>
            <person name="Kagawa T.F."/>
            <person name="Liu W."/>
            <person name="Song Y."/>
            <person name="Salvetti E."/>
            <person name="Wrobel A."/>
            <person name="Rasinkangas P."/>
            <person name="Parkhill J."/>
            <person name="Rea M.C."/>
            <person name="O'Sullivan O."/>
            <person name="Ritari J."/>
            <person name="Douillard F.P."/>
            <person name="Paul Ross R."/>
            <person name="Yang R."/>
            <person name="Briner A.E."/>
            <person name="Felis G.E."/>
            <person name="de Vos W.M."/>
            <person name="Barrangou R."/>
            <person name="Klaenhammer T.R."/>
            <person name="Caufield P.W."/>
            <person name="Cui Y."/>
            <person name="Zhang H."/>
            <person name="O'Toole P.W."/>
        </authorList>
    </citation>
    <scope>NUCLEOTIDE SEQUENCE [LARGE SCALE GENOMIC DNA]</scope>
    <source>
        <strain evidence="2 3">DSM 17758</strain>
    </source>
</reference>
<dbReference type="PATRIC" id="fig|1423735.3.peg.1823"/>
<organism evidence="2 3">
    <name type="scientific">Lapidilactobacillus concavus DSM 17758</name>
    <dbReference type="NCBI Taxonomy" id="1423735"/>
    <lineage>
        <taxon>Bacteria</taxon>
        <taxon>Bacillati</taxon>
        <taxon>Bacillota</taxon>
        <taxon>Bacilli</taxon>
        <taxon>Lactobacillales</taxon>
        <taxon>Lactobacillaceae</taxon>
        <taxon>Lapidilactobacillus</taxon>
    </lineage>
</organism>
<evidence type="ECO:0000259" key="1">
    <source>
        <dbReference type="SMART" id="SM00471"/>
    </source>
</evidence>
<dbReference type="STRING" id="1423735.FC15_GL001755"/>
<dbReference type="Gene3D" id="1.20.58.1910">
    <property type="match status" value="1"/>
</dbReference>
<dbReference type="PANTHER" id="PTHR33594:SF1">
    <property type="entry name" value="HD_PDEASE DOMAIN-CONTAINING PROTEIN"/>
    <property type="match status" value="1"/>
</dbReference>
<proteinExistence type="predicted"/>
<comment type="caution">
    <text evidence="2">The sequence shown here is derived from an EMBL/GenBank/DDBJ whole genome shotgun (WGS) entry which is preliminary data.</text>
</comment>
<dbReference type="InterPro" id="IPR003607">
    <property type="entry name" value="HD/PDEase_dom"/>
</dbReference>
<evidence type="ECO:0000313" key="2">
    <source>
        <dbReference type="EMBL" id="KRM09106.1"/>
    </source>
</evidence>
<accession>A0A0R1VU77</accession>
<protein>
    <recommendedName>
        <fullName evidence="1">HD/PDEase domain-containing protein</fullName>
    </recommendedName>
</protein>
<dbReference type="OrthoDB" id="9797344at2"/>
<dbReference type="SUPFAM" id="SSF109604">
    <property type="entry name" value="HD-domain/PDEase-like"/>
    <property type="match status" value="1"/>
</dbReference>
<dbReference type="Proteomes" id="UP000051315">
    <property type="component" value="Unassembled WGS sequence"/>
</dbReference>
<name>A0A0R1VU77_9LACO</name>
<evidence type="ECO:0000313" key="3">
    <source>
        <dbReference type="Proteomes" id="UP000051315"/>
    </source>
</evidence>
<dbReference type="AlphaFoldDB" id="A0A0R1VU77"/>
<dbReference type="EMBL" id="AZFX01000059">
    <property type="protein sequence ID" value="KRM09106.1"/>
    <property type="molecule type" value="Genomic_DNA"/>
</dbReference>
<dbReference type="Gene3D" id="1.10.472.50">
    <property type="entry name" value="HD-domain/PDEase-like"/>
    <property type="match status" value="1"/>
</dbReference>
<keyword evidence="3" id="KW-1185">Reference proteome</keyword>
<sequence>MLMTPKVIQAFVEARMATDHSGHDVAHIQRVAQLCDVLLTNYPEADAAITMSAAWTHDILDDKLVADIAPVRRQLMTTYAEAGLTADQIAAITAITAHLSFSANLKQHYQLSLEGQIVQDADRLDALGAIGIGRAFYYGAHTGAPMYDPDIAPRTTMTKADYRQKSPVINHFYEKLFKLGDLMNTPEAKKIADERITFMQTFVSQFKSEWHLDNNF</sequence>
<dbReference type="CDD" id="cd00077">
    <property type="entry name" value="HDc"/>
    <property type="match status" value="1"/>
</dbReference>
<dbReference type="SMART" id="SM00471">
    <property type="entry name" value="HDc"/>
    <property type="match status" value="1"/>
</dbReference>
<feature type="domain" description="HD/PDEase" evidence="1">
    <location>
        <begin position="20"/>
        <end position="136"/>
    </location>
</feature>
<dbReference type="PANTHER" id="PTHR33594">
    <property type="entry name" value="SUPERFAMILY HYDROLASE, PUTATIVE (AFU_ORTHOLOGUE AFUA_1G03035)-RELATED"/>
    <property type="match status" value="1"/>
</dbReference>
<gene>
    <name evidence="2" type="ORF">FC15_GL001755</name>
</gene>